<evidence type="ECO:0000256" key="3">
    <source>
        <dbReference type="SAM" id="MobiDB-lite"/>
    </source>
</evidence>
<reference evidence="6 7" key="1">
    <citation type="submission" date="2022-07" db="EMBL/GenBank/DDBJ databases">
        <title>Novel species in genus cellulomonas.</title>
        <authorList>
            <person name="Ye L."/>
        </authorList>
    </citation>
    <scope>NUCLEOTIDE SEQUENCE [LARGE SCALE GENOMIC DNA]</scope>
    <source>
        <strain evidence="7">zg-B89</strain>
    </source>
</reference>
<keyword evidence="4" id="KW-0812">Transmembrane</keyword>
<keyword evidence="2 5" id="KW-0732">Signal</keyword>
<dbReference type="EMBL" id="CP101987">
    <property type="protein sequence ID" value="UUI73188.1"/>
    <property type="molecule type" value="Genomic_DNA"/>
</dbReference>
<dbReference type="Proteomes" id="UP001316384">
    <property type="component" value="Chromosome"/>
</dbReference>
<feature type="compositionally biased region" description="Low complexity" evidence="3">
    <location>
        <begin position="304"/>
        <end position="319"/>
    </location>
</feature>
<dbReference type="InterPro" id="IPR021884">
    <property type="entry name" value="Ice-bd_prot"/>
</dbReference>
<gene>
    <name evidence="6" type="ORF">NP048_07070</name>
</gene>
<evidence type="ECO:0000256" key="1">
    <source>
        <dbReference type="ARBA" id="ARBA00005445"/>
    </source>
</evidence>
<feature type="region of interest" description="Disordered" evidence="3">
    <location>
        <begin position="242"/>
        <end position="319"/>
    </location>
</feature>
<keyword evidence="7" id="KW-1185">Reference proteome</keyword>
<proteinExistence type="inferred from homology"/>
<evidence type="ECO:0000313" key="7">
    <source>
        <dbReference type="Proteomes" id="UP001316384"/>
    </source>
</evidence>
<dbReference type="Pfam" id="PF11999">
    <property type="entry name" value="Ice_binding"/>
    <property type="match status" value="1"/>
</dbReference>
<sequence>MRITTVARNHAGRRTAAVVTVAAAVALAVALASSAQAAPVRVPLATADAFAILAGAGITNTGSTTVAGDIGTSPTPSITGAGSITQTGATHAADAVADRAKTDLVAAYDQAAGQGPVVAVPVELGGLTLTSGVYSSDDALGITGTLTLDGGGDPGAVFVFQTPSTLITATDSTVALVNGAQACNVYWQVGSSATLGVRTQFTGTVMALTSITLETGATVDGRVLARNGTVTLDSNTIIRSACATPTPSASPSASPGTTAGPVPGDGASAAPGTGSEAGTGSGSGTAAGTGTGAGSGPQVSRVPVGGVQTGDGSSVGSSVGAPVALALAGGVALVAGVLRLRARRPSPAA</sequence>
<protein>
    <submittedName>
        <fullName evidence="6">Ice-binding family protein</fullName>
    </submittedName>
</protein>
<dbReference type="RefSeq" id="WP_227577499.1">
    <property type="nucleotide sequence ID" value="NZ_CP101987.1"/>
</dbReference>
<feature type="compositionally biased region" description="Gly residues" evidence="3">
    <location>
        <begin position="275"/>
        <end position="295"/>
    </location>
</feature>
<comment type="similarity">
    <text evidence="1">Belongs to the ice-binding protein family.</text>
</comment>
<feature type="signal peptide" evidence="5">
    <location>
        <begin position="1"/>
        <end position="37"/>
    </location>
</feature>
<feature type="chain" id="PRO_5045071380" evidence="5">
    <location>
        <begin position="38"/>
        <end position="349"/>
    </location>
</feature>
<name>A0ABY5KTX9_9CELL</name>
<evidence type="ECO:0000256" key="5">
    <source>
        <dbReference type="SAM" id="SignalP"/>
    </source>
</evidence>
<feature type="compositionally biased region" description="Low complexity" evidence="3">
    <location>
        <begin position="242"/>
        <end position="274"/>
    </location>
</feature>
<accession>A0ABY5KTX9</accession>
<evidence type="ECO:0000256" key="2">
    <source>
        <dbReference type="ARBA" id="ARBA00022729"/>
    </source>
</evidence>
<keyword evidence="4" id="KW-0472">Membrane</keyword>
<organism evidence="6 7">
    <name type="scientific">Cellulomonas xiejunii</name>
    <dbReference type="NCBI Taxonomy" id="2968083"/>
    <lineage>
        <taxon>Bacteria</taxon>
        <taxon>Bacillati</taxon>
        <taxon>Actinomycetota</taxon>
        <taxon>Actinomycetes</taxon>
        <taxon>Micrococcales</taxon>
        <taxon>Cellulomonadaceae</taxon>
        <taxon>Cellulomonas</taxon>
    </lineage>
</organism>
<feature type="transmembrane region" description="Helical" evidence="4">
    <location>
        <begin position="319"/>
        <end position="338"/>
    </location>
</feature>
<evidence type="ECO:0000256" key="4">
    <source>
        <dbReference type="SAM" id="Phobius"/>
    </source>
</evidence>
<evidence type="ECO:0000313" key="6">
    <source>
        <dbReference type="EMBL" id="UUI73188.1"/>
    </source>
</evidence>
<keyword evidence="4" id="KW-1133">Transmembrane helix</keyword>